<dbReference type="GO" id="GO:0016491">
    <property type="term" value="F:oxidoreductase activity"/>
    <property type="evidence" value="ECO:0007669"/>
    <property type="project" value="InterPro"/>
</dbReference>
<name>A0A7Y9S664_9ACTN</name>
<dbReference type="Pfam" id="PF04954">
    <property type="entry name" value="SIP"/>
    <property type="match status" value="1"/>
</dbReference>
<comment type="caution">
    <text evidence="2">The sequence shown here is derived from an EMBL/GenBank/DDBJ whole genome shotgun (WGS) entry which is preliminary data.</text>
</comment>
<dbReference type="Gene3D" id="3.40.50.80">
    <property type="entry name" value="Nucleotide-binding domain of ferredoxin-NADP reductase (FNR) module"/>
    <property type="match status" value="1"/>
</dbReference>
<protein>
    <submittedName>
        <fullName evidence="2">NADPH-dependent ferric siderophore reductase</fullName>
    </submittedName>
</protein>
<dbReference type="Pfam" id="PF08021">
    <property type="entry name" value="FAD_binding_9"/>
    <property type="match status" value="1"/>
</dbReference>
<dbReference type="InterPro" id="IPR039261">
    <property type="entry name" value="FNR_nucleotide-bd"/>
</dbReference>
<organism evidence="2 3">
    <name type="scientific">Nocardioides daedukensis</name>
    <dbReference type="NCBI Taxonomy" id="634462"/>
    <lineage>
        <taxon>Bacteria</taxon>
        <taxon>Bacillati</taxon>
        <taxon>Actinomycetota</taxon>
        <taxon>Actinomycetes</taxon>
        <taxon>Propionibacteriales</taxon>
        <taxon>Nocardioidaceae</taxon>
        <taxon>Nocardioides</taxon>
    </lineage>
</organism>
<dbReference type="RefSeq" id="WP_179503583.1">
    <property type="nucleotide sequence ID" value="NZ_JACCAA010000001.1"/>
</dbReference>
<dbReference type="InterPro" id="IPR007037">
    <property type="entry name" value="SIP_rossman_dom"/>
</dbReference>
<dbReference type="AlphaFoldDB" id="A0A7Y9S664"/>
<dbReference type="PANTHER" id="PTHR30157">
    <property type="entry name" value="FERRIC REDUCTASE, NADPH-DEPENDENT"/>
    <property type="match status" value="1"/>
</dbReference>
<dbReference type="PANTHER" id="PTHR30157:SF0">
    <property type="entry name" value="NADPH-DEPENDENT FERRIC-CHELATE REDUCTASE"/>
    <property type="match status" value="1"/>
</dbReference>
<accession>A0A7Y9S664</accession>
<keyword evidence="3" id="KW-1185">Reference proteome</keyword>
<reference evidence="2 3" key="1">
    <citation type="submission" date="2020-07" db="EMBL/GenBank/DDBJ databases">
        <title>Sequencing the genomes of 1000 actinobacteria strains.</title>
        <authorList>
            <person name="Klenk H.-P."/>
        </authorList>
    </citation>
    <scope>NUCLEOTIDE SEQUENCE [LARGE SCALE GENOMIC DNA]</scope>
    <source>
        <strain evidence="2 3">DSM 23819</strain>
    </source>
</reference>
<dbReference type="InterPro" id="IPR017938">
    <property type="entry name" value="Riboflavin_synthase-like_b-brl"/>
</dbReference>
<dbReference type="EMBL" id="JACCAA010000001">
    <property type="protein sequence ID" value="NYG60678.1"/>
    <property type="molecule type" value="Genomic_DNA"/>
</dbReference>
<proteinExistence type="predicted"/>
<evidence type="ECO:0000313" key="3">
    <source>
        <dbReference type="Proteomes" id="UP000540656"/>
    </source>
</evidence>
<dbReference type="Proteomes" id="UP000540656">
    <property type="component" value="Unassembled WGS sequence"/>
</dbReference>
<sequence>MSTRAEHYPAVVQQREQISSHLVRLTLGGDGLADFASTGIPDEWVGLIVPGQFQSRYYTVRSWDGAQMVLDVVVHETGLVTQWASGDCVGDTVTITEPKGSFTLPEDARWVYLVGDLTALPAMARIVETLGPDIPVKVWAEVGEQVPGYFDEGFVSRGDLSWIPHQAEHGSGLATWVESLPWPEEPGYFWMAGESAQMRAIRKHLMRELKLPPTTYDVMGYWRGVAKRQPRSVDPGPIYRAGKAAGKTDEQIWADYDAARENE</sequence>
<evidence type="ECO:0000259" key="1">
    <source>
        <dbReference type="PROSITE" id="PS51384"/>
    </source>
</evidence>
<evidence type="ECO:0000313" key="2">
    <source>
        <dbReference type="EMBL" id="NYG60678.1"/>
    </source>
</evidence>
<dbReference type="InterPro" id="IPR013113">
    <property type="entry name" value="SIP_FAD-bd"/>
</dbReference>
<dbReference type="CDD" id="cd06193">
    <property type="entry name" value="siderophore_interacting"/>
    <property type="match status" value="1"/>
</dbReference>
<dbReference type="Gene3D" id="2.40.30.10">
    <property type="entry name" value="Translation factors"/>
    <property type="match status" value="1"/>
</dbReference>
<dbReference type="SUPFAM" id="SSF63380">
    <property type="entry name" value="Riboflavin synthase domain-like"/>
    <property type="match status" value="1"/>
</dbReference>
<dbReference type="InterPro" id="IPR039374">
    <property type="entry name" value="SIP_fam"/>
</dbReference>
<gene>
    <name evidence="2" type="ORF">BJ980_003601</name>
</gene>
<dbReference type="PROSITE" id="PS51384">
    <property type="entry name" value="FAD_FR"/>
    <property type="match status" value="1"/>
</dbReference>
<dbReference type="InterPro" id="IPR017927">
    <property type="entry name" value="FAD-bd_FR_type"/>
</dbReference>
<feature type="domain" description="FAD-binding FR-type" evidence="1">
    <location>
        <begin position="5"/>
        <end position="105"/>
    </location>
</feature>